<dbReference type="EMBL" id="CAJVQC010113163">
    <property type="protein sequence ID" value="CAG8835923.1"/>
    <property type="molecule type" value="Genomic_DNA"/>
</dbReference>
<protein>
    <submittedName>
        <fullName evidence="1">29719_t:CDS:1</fullName>
    </submittedName>
</protein>
<name>A0ACA9SEU8_9GLOM</name>
<evidence type="ECO:0000313" key="1">
    <source>
        <dbReference type="EMBL" id="CAG8835923.1"/>
    </source>
</evidence>
<evidence type="ECO:0000313" key="2">
    <source>
        <dbReference type="Proteomes" id="UP000789920"/>
    </source>
</evidence>
<feature type="non-terminal residue" evidence="1">
    <location>
        <position position="117"/>
    </location>
</feature>
<proteinExistence type="predicted"/>
<organism evidence="1 2">
    <name type="scientific">Racocetra persica</name>
    <dbReference type="NCBI Taxonomy" id="160502"/>
    <lineage>
        <taxon>Eukaryota</taxon>
        <taxon>Fungi</taxon>
        <taxon>Fungi incertae sedis</taxon>
        <taxon>Mucoromycota</taxon>
        <taxon>Glomeromycotina</taxon>
        <taxon>Glomeromycetes</taxon>
        <taxon>Diversisporales</taxon>
        <taxon>Gigasporaceae</taxon>
        <taxon>Racocetra</taxon>
    </lineage>
</organism>
<accession>A0ACA9SEU8</accession>
<reference evidence="1" key="1">
    <citation type="submission" date="2021-06" db="EMBL/GenBank/DDBJ databases">
        <authorList>
            <person name="Kallberg Y."/>
            <person name="Tangrot J."/>
            <person name="Rosling A."/>
        </authorList>
    </citation>
    <scope>NUCLEOTIDE SEQUENCE</scope>
    <source>
        <strain evidence="1">MA461A</strain>
    </source>
</reference>
<keyword evidence="2" id="KW-1185">Reference proteome</keyword>
<feature type="non-terminal residue" evidence="1">
    <location>
        <position position="1"/>
    </location>
</feature>
<gene>
    <name evidence="1" type="ORF">RPERSI_LOCUS29734</name>
</gene>
<comment type="caution">
    <text evidence="1">The sequence shown here is derived from an EMBL/GenBank/DDBJ whole genome shotgun (WGS) entry which is preliminary data.</text>
</comment>
<sequence length="117" mass="13594">RKDNKESENILETNDKKNNSTNGRTDKRNTNEVNNSNRQQGYEAYMQNDGNPLESDTLLDNLDQPINPTHIDLPWEHLHRTMNASKSRNIRSKEGFLNTRSNLDQRKGSDQTQKLLQ</sequence>
<dbReference type="Proteomes" id="UP000789920">
    <property type="component" value="Unassembled WGS sequence"/>
</dbReference>